<dbReference type="SUPFAM" id="SSF51735">
    <property type="entry name" value="NAD(P)-binding Rossmann-fold domains"/>
    <property type="match status" value="1"/>
</dbReference>
<name>A0A094Q4N2_9ZZZZ</name>
<dbReference type="AlphaFoldDB" id="A0A094Q4N2"/>
<dbReference type="GO" id="GO:0009423">
    <property type="term" value="P:chorismate biosynthetic process"/>
    <property type="evidence" value="ECO:0007669"/>
    <property type="project" value="TreeGrafter"/>
</dbReference>
<reference evidence="2" key="1">
    <citation type="submission" date="2014-05" db="EMBL/GenBank/DDBJ databases">
        <title>Key roles for freshwater Actinobacteria revealed by deep metagenomic sequencing.</title>
        <authorList>
            <person name="Ghai R."/>
            <person name="Mizuno C.M."/>
            <person name="Picazo A."/>
            <person name="Camacho A."/>
            <person name="Rodriguez-Valera F."/>
        </authorList>
    </citation>
    <scope>NUCLEOTIDE SEQUENCE</scope>
</reference>
<dbReference type="EMBL" id="JNSK01000052">
    <property type="protein sequence ID" value="KGA17004.1"/>
    <property type="molecule type" value="Genomic_DNA"/>
</dbReference>
<evidence type="ECO:0000259" key="1">
    <source>
        <dbReference type="Pfam" id="PF08501"/>
    </source>
</evidence>
<organism evidence="2">
    <name type="scientific">freshwater metagenome</name>
    <dbReference type="NCBI Taxonomy" id="449393"/>
    <lineage>
        <taxon>unclassified sequences</taxon>
        <taxon>metagenomes</taxon>
        <taxon>ecological metagenomes</taxon>
    </lineage>
</organism>
<dbReference type="InterPro" id="IPR046346">
    <property type="entry name" value="Aminoacid_DH-like_N_sf"/>
</dbReference>
<dbReference type="Gene3D" id="3.40.50.10860">
    <property type="entry name" value="Leucine Dehydrogenase, chain A, domain 1"/>
    <property type="match status" value="1"/>
</dbReference>
<dbReference type="Gene3D" id="3.40.50.720">
    <property type="entry name" value="NAD(P)-binding Rossmann-like Domain"/>
    <property type="match status" value="1"/>
</dbReference>
<proteinExistence type="predicted"/>
<feature type="domain" description="Shikimate dehydrogenase substrate binding N-terminal" evidence="1">
    <location>
        <begin position="3"/>
        <end position="67"/>
    </location>
</feature>
<dbReference type="PANTHER" id="PTHR21089:SF1">
    <property type="entry name" value="BIFUNCTIONAL 3-DEHYDROQUINATE DEHYDRATASE_SHIKIMATE DEHYDROGENASE, CHLOROPLASTIC"/>
    <property type="match status" value="1"/>
</dbReference>
<dbReference type="InterPro" id="IPR036291">
    <property type="entry name" value="NAD(P)-bd_dom_sf"/>
</dbReference>
<dbReference type="CDD" id="cd01065">
    <property type="entry name" value="NAD_bind_Shikimate_DH"/>
    <property type="match status" value="1"/>
</dbReference>
<dbReference type="GO" id="GO:0004764">
    <property type="term" value="F:shikimate 3-dehydrogenase (NADP+) activity"/>
    <property type="evidence" value="ECO:0007669"/>
    <property type="project" value="InterPro"/>
</dbReference>
<dbReference type="GO" id="GO:0005829">
    <property type="term" value="C:cytosol"/>
    <property type="evidence" value="ECO:0007669"/>
    <property type="project" value="TreeGrafter"/>
</dbReference>
<evidence type="ECO:0000313" key="2">
    <source>
        <dbReference type="EMBL" id="KGA17004.1"/>
    </source>
</evidence>
<sequence length="247" mass="26999">MSAYKFLGIAGNYEAFDVPAGTLKNFLNDKNRGWTGFSLTMPLKEEVLSVADVIDPIVKRIQSGNTLVKQGEEWNLYSTDVIGFQNAWLAQNSGQPQSVLIVGSGATARTAAAAFDKSGTSITVLHRNSDREQSMMDAVSKATLNFLPWHFTDVFYKHDLVVNTTPKGALDPFSNELSDKPHGTFFDVIYNPWPTSFAAAWTKTGAPVLSGLDLLIAQGIEQIRLFTGIDIDVEELSAHLKSDLGAR</sequence>
<accession>A0A094Q4N2</accession>
<dbReference type="Pfam" id="PF08501">
    <property type="entry name" value="Shikimate_dh_N"/>
    <property type="match status" value="1"/>
</dbReference>
<comment type="caution">
    <text evidence="2">The sequence shown here is derived from an EMBL/GenBank/DDBJ whole genome shotgun (WGS) entry which is preliminary data.</text>
</comment>
<dbReference type="PANTHER" id="PTHR21089">
    <property type="entry name" value="SHIKIMATE DEHYDROGENASE"/>
    <property type="match status" value="1"/>
</dbReference>
<dbReference type="SUPFAM" id="SSF53223">
    <property type="entry name" value="Aminoacid dehydrogenase-like, N-terminal domain"/>
    <property type="match status" value="1"/>
</dbReference>
<dbReference type="InterPro" id="IPR022893">
    <property type="entry name" value="Shikimate_DH_fam"/>
</dbReference>
<protein>
    <recommendedName>
        <fullName evidence="1">Shikimate dehydrogenase substrate binding N-terminal domain-containing protein</fullName>
    </recommendedName>
</protein>
<gene>
    <name evidence="2" type="ORF">GM50_12940</name>
</gene>
<dbReference type="InterPro" id="IPR013708">
    <property type="entry name" value="Shikimate_DH-bd_N"/>
</dbReference>
<dbReference type="GO" id="GO:0019632">
    <property type="term" value="P:shikimate metabolic process"/>
    <property type="evidence" value="ECO:0007669"/>
    <property type="project" value="TreeGrafter"/>
</dbReference>
<dbReference type="GO" id="GO:0050661">
    <property type="term" value="F:NADP binding"/>
    <property type="evidence" value="ECO:0007669"/>
    <property type="project" value="TreeGrafter"/>
</dbReference>